<evidence type="ECO:0000256" key="1">
    <source>
        <dbReference type="ARBA" id="ARBA00022729"/>
    </source>
</evidence>
<accession>A0A7K0FN46</accession>
<evidence type="ECO:0000259" key="2">
    <source>
        <dbReference type="Pfam" id="PF01364"/>
    </source>
</evidence>
<dbReference type="InterPro" id="IPR029030">
    <property type="entry name" value="Caspase-like_dom_sf"/>
</dbReference>
<dbReference type="NCBIfam" id="TIGR04183">
    <property type="entry name" value="Por_Secre_tail"/>
    <property type="match status" value="1"/>
</dbReference>
<keyword evidence="4" id="KW-1185">Reference proteome</keyword>
<dbReference type="NCBIfam" id="NF033707">
    <property type="entry name" value="T9SS_sortase"/>
    <property type="match status" value="1"/>
</dbReference>
<dbReference type="AlphaFoldDB" id="A0A7K0FN46"/>
<gene>
    <name evidence="3" type="primary">porU</name>
    <name evidence="3" type="ORF">GJJ64_09105</name>
</gene>
<organism evidence="3 4">
    <name type="scientific">Pedobacter puniceum</name>
    <dbReference type="NCBI Taxonomy" id="2666136"/>
    <lineage>
        <taxon>Bacteria</taxon>
        <taxon>Pseudomonadati</taxon>
        <taxon>Bacteroidota</taxon>
        <taxon>Sphingobacteriia</taxon>
        <taxon>Sphingobacteriales</taxon>
        <taxon>Sphingobacteriaceae</taxon>
        <taxon>Pedobacter</taxon>
    </lineage>
</organism>
<dbReference type="InterPro" id="IPR026444">
    <property type="entry name" value="Secre_tail"/>
</dbReference>
<reference evidence="3 4" key="1">
    <citation type="submission" date="2019-11" db="EMBL/GenBank/DDBJ databases">
        <authorList>
            <person name="Cheng Q."/>
            <person name="Yang Z."/>
        </authorList>
    </citation>
    <scope>NUCLEOTIDE SEQUENCE [LARGE SCALE GENOMIC DNA]</scope>
    <source>
        <strain evidence="3 4">HX-22-1</strain>
    </source>
</reference>
<dbReference type="Proteomes" id="UP000462931">
    <property type="component" value="Unassembled WGS sequence"/>
</dbReference>
<comment type="caution">
    <text evidence="3">The sequence shown here is derived from an EMBL/GenBank/DDBJ whole genome shotgun (WGS) entry which is preliminary data.</text>
</comment>
<dbReference type="InterPro" id="IPR029031">
    <property type="entry name" value="Gingipain_N_sf"/>
</dbReference>
<protein>
    <submittedName>
        <fullName evidence="3">Type IX secretion system sortase PorU</fullName>
    </submittedName>
</protein>
<evidence type="ECO:0000313" key="3">
    <source>
        <dbReference type="EMBL" id="MRX47343.1"/>
    </source>
</evidence>
<dbReference type="Gene3D" id="3.40.50.10390">
    <property type="entry name" value="Gingipain r, domain 1"/>
    <property type="match status" value="1"/>
</dbReference>
<dbReference type="CDD" id="cd02258">
    <property type="entry name" value="Peptidase_C25_N"/>
    <property type="match status" value="1"/>
</dbReference>
<dbReference type="GO" id="GO:0008234">
    <property type="term" value="F:cysteine-type peptidase activity"/>
    <property type="evidence" value="ECO:0007669"/>
    <property type="project" value="InterPro"/>
</dbReference>
<keyword evidence="1" id="KW-0732">Signal</keyword>
<name>A0A7K0FN46_9SPHI</name>
<dbReference type="InterPro" id="IPR001769">
    <property type="entry name" value="Gingipain"/>
</dbReference>
<sequence>MKITNNQLVKLIIFLLLVPYQLKAQNYSIKKAIDWSFFKPQDNDSKTSVNLEFPRYLPEKFADLPLIHLKIPVQSSQISVSVKPLQTQITNQFTNQQTSKIGQNIWFDYQVVEEQKKLWLVVNMLPVFKSLNNVYQLLEYEITLSNKATNFQAQKTNNFKLSQVSNSVLASGNWYKIGLKNEGLYKLDYNFLRNIGIAVDQLNPRLIKIFGNGGRALAQENTAFRQDDLFENAIKVIGEEDGKFDPQDYVLFYAEGNIYWEFNTQTQKFTHHRNHYSDSSFYFINTEGNNGRRVNKQSYLNQTSNYTTSSYTDVQLHERENYTAIMENLKSGREWYGEDFEFNNNQNFSFNLDGIKITDSVYINADMAIRASQNSAAELRINNQTRATLNANAVPLSFDTDYAAPANQSFSFLPNNSNFSVSISYNKPNSLANAWLNYIRLSCTKDLKTANWLRFRDISSIGLNRITQFNFSGNLTGKEIWDITNPLVPIAIDYSPNSFIYPTPNLKEFLLFDVQSAQEPKFIKKVVNQNLHALSPVDMIIISPSEFLSEAKRLADFRLAEQNIRSHIVTPEQIFNEFSSGARDATAIRDFVRMLYKKANTTNLPQHLLLFGSGSFDNRNIKFNNNNLIVTYQSRNSLSPTQSYTSDDYFALLDDDEGSFPENYTAPAGLLDINVGRIPVTTLKEAKDVVDKLIYYTQNTQLGSWRNQIAILADDEDANTHLNQAEANANILNQQKPSFNLHKIYFDAYKQESTASGNRYPDVKKTIDNILNNGVMLINYTGHGGEGGLAAERVLTIDDINNWDNTHLPIIFTATCSFSRWDDPLVRSAGELLLKKEKHGAIALFTTTRIVFASYNFDLNQSFLIALSQAAAQNRKISFGEVFRLAKNNNIGGLNINSRNFTLLGDPSTLFPIPYNIVNTLSVNDRAISNLDTLKALQKVKITGQVVAPNQTLLNTFNGTIYPIIYDKASAISTLGQDPGLFGSTPQIFKTQNNIIYKGKASVKNGQFSFEFIVPKDINLQFGEGKISYYAENQQIDASGNLSNIMIGGLANVQSNDNIGPQIDLFLNDDKFVSGGITNSSPFLLVNLNDESGINTTGIGIGHDIVATLTYNNESTSIILNDWYQAKTDSYQSGSIKYPLENLKPGMYSLKLKAWDTFNNSSEQTIEFEVRNSEKLEIAHVLNYPNPFTTKTSFQFEHNHPNEDLDVQVNIYTIAGKLIKTINQTLISSGNRVDNIFWDAKDNFGDKLARGVYIYEIKVRSNLTGETAKKTEKLVIL</sequence>
<dbReference type="SUPFAM" id="SSF52129">
    <property type="entry name" value="Caspase-like"/>
    <property type="match status" value="1"/>
</dbReference>
<evidence type="ECO:0000313" key="4">
    <source>
        <dbReference type="Proteomes" id="UP000462931"/>
    </source>
</evidence>
<dbReference type="Gene3D" id="3.40.50.1460">
    <property type="match status" value="1"/>
</dbReference>
<dbReference type="GO" id="GO:0006508">
    <property type="term" value="P:proteolysis"/>
    <property type="evidence" value="ECO:0007669"/>
    <property type="project" value="InterPro"/>
</dbReference>
<proteinExistence type="predicted"/>
<dbReference type="Gene3D" id="2.60.40.4070">
    <property type="match status" value="1"/>
</dbReference>
<dbReference type="EMBL" id="WKJI01000002">
    <property type="protein sequence ID" value="MRX47343.1"/>
    <property type="molecule type" value="Genomic_DNA"/>
</dbReference>
<dbReference type="Pfam" id="PF01364">
    <property type="entry name" value="Peptidase_C25"/>
    <property type="match status" value="1"/>
</dbReference>
<feature type="domain" description="Gingipain" evidence="2">
    <location>
        <begin position="539"/>
        <end position="909"/>
    </location>
</feature>